<feature type="chain" id="PRO_5035321834" evidence="12">
    <location>
        <begin position="19"/>
        <end position="749"/>
    </location>
</feature>
<dbReference type="RefSeq" id="WP_189047531.1">
    <property type="nucleotide sequence ID" value="NZ_BMJQ01000008.1"/>
</dbReference>
<feature type="domain" description="Type II/III secretion system secretin-like" evidence="13">
    <location>
        <begin position="540"/>
        <end position="705"/>
    </location>
</feature>
<keyword evidence="7" id="KW-0653">Protein transport</keyword>
<feature type="domain" description="NolW-like" evidence="14">
    <location>
        <begin position="176"/>
        <end position="233"/>
    </location>
</feature>
<keyword evidence="17" id="KW-1185">Reference proteome</keyword>
<evidence type="ECO:0000256" key="6">
    <source>
        <dbReference type="ARBA" id="ARBA00022729"/>
    </source>
</evidence>
<feature type="signal peptide" evidence="12">
    <location>
        <begin position="1"/>
        <end position="18"/>
    </location>
</feature>
<dbReference type="InterPro" id="IPR004846">
    <property type="entry name" value="T2SS/T3SS_dom"/>
</dbReference>
<evidence type="ECO:0000256" key="5">
    <source>
        <dbReference type="ARBA" id="ARBA00022692"/>
    </source>
</evidence>
<dbReference type="GO" id="GO:0015628">
    <property type="term" value="P:protein secretion by the type II secretion system"/>
    <property type="evidence" value="ECO:0007669"/>
    <property type="project" value="InterPro"/>
</dbReference>
<dbReference type="Gene3D" id="3.55.50.30">
    <property type="match status" value="1"/>
</dbReference>
<gene>
    <name evidence="16" type="ORF">GCM10011611_32090</name>
</gene>
<dbReference type="InterPro" id="IPR038591">
    <property type="entry name" value="NolW-like_sf"/>
</dbReference>
<evidence type="ECO:0000259" key="13">
    <source>
        <dbReference type="Pfam" id="PF00263"/>
    </source>
</evidence>
<dbReference type="Pfam" id="PF21305">
    <property type="entry name" value="type_II_gspD_N0"/>
    <property type="match status" value="1"/>
</dbReference>
<evidence type="ECO:0000256" key="2">
    <source>
        <dbReference type="ARBA" id="ARBA00006980"/>
    </source>
</evidence>
<keyword evidence="9" id="KW-0998">Cell outer membrane</keyword>
<keyword evidence="8" id="KW-0472">Membrane</keyword>
<dbReference type="EMBL" id="BMJQ01000008">
    <property type="protein sequence ID" value="GGF23595.1"/>
    <property type="molecule type" value="Genomic_DNA"/>
</dbReference>
<evidence type="ECO:0000313" key="16">
    <source>
        <dbReference type="EMBL" id="GGF23595.1"/>
    </source>
</evidence>
<evidence type="ECO:0000256" key="12">
    <source>
        <dbReference type="SAM" id="SignalP"/>
    </source>
</evidence>
<evidence type="ECO:0000256" key="9">
    <source>
        <dbReference type="ARBA" id="ARBA00023237"/>
    </source>
</evidence>
<dbReference type="PANTHER" id="PTHR30332">
    <property type="entry name" value="PROBABLE GENERAL SECRETION PATHWAY PROTEIN D"/>
    <property type="match status" value="1"/>
</dbReference>
<keyword evidence="4" id="KW-1134">Transmembrane beta strand</keyword>
<dbReference type="PRINTS" id="PR01032">
    <property type="entry name" value="PHAGEIV"/>
</dbReference>
<keyword evidence="6 12" id="KW-0732">Signal</keyword>
<evidence type="ECO:0000259" key="15">
    <source>
        <dbReference type="Pfam" id="PF21305"/>
    </source>
</evidence>
<evidence type="ECO:0000259" key="14">
    <source>
        <dbReference type="Pfam" id="PF03958"/>
    </source>
</evidence>
<comment type="caution">
    <text evidence="16">The sequence shown here is derived from an EMBL/GenBank/DDBJ whole genome shotgun (WGS) entry which is preliminary data.</text>
</comment>
<evidence type="ECO:0000256" key="11">
    <source>
        <dbReference type="SAM" id="MobiDB-lite"/>
    </source>
</evidence>
<name>A0A8J3E4F0_9PROT</name>
<feature type="compositionally biased region" description="Gly residues" evidence="11">
    <location>
        <begin position="366"/>
        <end position="406"/>
    </location>
</feature>
<evidence type="ECO:0000256" key="10">
    <source>
        <dbReference type="RuleBase" id="RU004004"/>
    </source>
</evidence>
<comment type="subcellular location">
    <subcellularLocation>
        <location evidence="1 10">Cell outer membrane</location>
    </subcellularLocation>
</comment>
<feature type="region of interest" description="Disordered" evidence="11">
    <location>
        <begin position="340"/>
        <end position="439"/>
    </location>
</feature>
<dbReference type="InterPro" id="IPR005644">
    <property type="entry name" value="NolW-like"/>
</dbReference>
<dbReference type="PRINTS" id="PR00811">
    <property type="entry name" value="BCTERIALGSPD"/>
</dbReference>
<dbReference type="NCBIfam" id="TIGR02517">
    <property type="entry name" value="type_II_gspD"/>
    <property type="match status" value="1"/>
</dbReference>
<dbReference type="AlphaFoldDB" id="A0A8J3E4F0"/>
<reference evidence="16" key="1">
    <citation type="journal article" date="2014" name="Int. J. Syst. Evol. Microbiol.">
        <title>Complete genome sequence of Corynebacterium casei LMG S-19264T (=DSM 44701T), isolated from a smear-ripened cheese.</title>
        <authorList>
            <consortium name="US DOE Joint Genome Institute (JGI-PGF)"/>
            <person name="Walter F."/>
            <person name="Albersmeier A."/>
            <person name="Kalinowski J."/>
            <person name="Ruckert C."/>
        </authorList>
    </citation>
    <scope>NUCLEOTIDE SEQUENCE</scope>
    <source>
        <strain evidence="16">CGMCC 1.15725</strain>
    </source>
</reference>
<dbReference type="InterPro" id="IPR050810">
    <property type="entry name" value="Bact_Secretion_Sys_Channel"/>
</dbReference>
<dbReference type="Pfam" id="PF00263">
    <property type="entry name" value="Secretin"/>
    <property type="match status" value="1"/>
</dbReference>
<protein>
    <submittedName>
        <fullName evidence="16">Type II secretion system protein GspD</fullName>
    </submittedName>
</protein>
<dbReference type="PROSITE" id="PS51257">
    <property type="entry name" value="PROKAR_LIPOPROTEIN"/>
    <property type="match status" value="1"/>
</dbReference>
<dbReference type="Proteomes" id="UP000646365">
    <property type="component" value="Unassembled WGS sequence"/>
</dbReference>
<dbReference type="GO" id="GO:0009279">
    <property type="term" value="C:cell outer membrane"/>
    <property type="evidence" value="ECO:0007669"/>
    <property type="project" value="UniProtKB-SubCell"/>
</dbReference>
<evidence type="ECO:0000256" key="7">
    <source>
        <dbReference type="ARBA" id="ARBA00022927"/>
    </source>
</evidence>
<organism evidence="16 17">
    <name type="scientific">Aliidongia dinghuensis</name>
    <dbReference type="NCBI Taxonomy" id="1867774"/>
    <lineage>
        <taxon>Bacteria</taxon>
        <taxon>Pseudomonadati</taxon>
        <taxon>Pseudomonadota</taxon>
        <taxon>Alphaproteobacteria</taxon>
        <taxon>Rhodospirillales</taxon>
        <taxon>Dongiaceae</taxon>
        <taxon>Aliidongia</taxon>
    </lineage>
</organism>
<proteinExistence type="inferred from homology"/>
<keyword evidence="5" id="KW-0812">Transmembrane</keyword>
<sequence>MKLRLTAPVVLLALAACHAPPPPEPLTPLPGDVSGDRGVASPRVSGGLAADLASTPQPQVALGSNAEAAAGRKPAAPGPGDVVLNFVDTDIREIAKSILGGTLKVNYTIDPAVRGTATIETAQPVARDQLLGILETLLAQNGATLNEQNGLYRVLPANGPGANAGLLGADGFGSGTQFVPLRYASAKDLAKVLEPFVSEGGKVSADPNHNALVVSGDPTARESLVGLIRAFDIDLLAGQSYAVFPVSTGDPAKAAGELSKAFGSEQDGPTSGLVKVIPMERVNAVLVVASQGRYIDDARRLFGLIDRAKKATARNWHVYYVQNGDSRDLENLLQRAFTPGHVSSTSGGTGSTTPSLDQISLNQGSSTGGYGGAGTTGGFGTSGTTGGLPGATGGLPGSSGSTGTGGSQSQFGAGTPQDNNAPAQEALSTPSGEKEGDENRMRIIANRRNNALLIYATPEEQSVMESMLRKIDILPLQVRIDATIAEVTLNDQLQYGTQFFFKDGGLQSVLSTGTSSTINGAFPGFVLAKTSSVVHATLSALQAVTTVRVLSSPQVMVLDNEKATLQVGDDVPILTQSATSQVTSTPQTVNSISYVNTGVILQVIPRVNTGGLVTLDISQEVSTPSNTTTSTIGSPTISERKVTSRVVIQDGQTVGLAGLIRDDTSEGNSGIPWLKDIPILGSLLSTQDNNRQRTELLVLITPHVIHDQRDARALTDDLRANLSHAGLVPQELNSLPLSGSPNPNAALTK</sequence>
<dbReference type="InterPro" id="IPR049371">
    <property type="entry name" value="GspD-like_N0"/>
</dbReference>
<feature type="compositionally biased region" description="Polar residues" evidence="11">
    <location>
        <begin position="354"/>
        <end position="363"/>
    </location>
</feature>
<keyword evidence="3 10" id="KW-0813">Transport</keyword>
<dbReference type="Pfam" id="PF03958">
    <property type="entry name" value="Secretin_N"/>
    <property type="match status" value="2"/>
</dbReference>
<comment type="similarity">
    <text evidence="2">Belongs to the bacterial secretin family. GSP D subfamily.</text>
</comment>
<dbReference type="InterPro" id="IPR013356">
    <property type="entry name" value="T2SS_GspD"/>
</dbReference>
<feature type="domain" description="GspD-like N0" evidence="15">
    <location>
        <begin position="84"/>
        <end position="154"/>
    </location>
</feature>
<dbReference type="PANTHER" id="PTHR30332:SF25">
    <property type="entry name" value="SECRETIN XPSD"/>
    <property type="match status" value="1"/>
</dbReference>
<accession>A0A8J3E4F0</accession>
<dbReference type="GO" id="GO:0015627">
    <property type="term" value="C:type II protein secretion system complex"/>
    <property type="evidence" value="ECO:0007669"/>
    <property type="project" value="InterPro"/>
</dbReference>
<reference evidence="16" key="2">
    <citation type="submission" date="2020-09" db="EMBL/GenBank/DDBJ databases">
        <authorList>
            <person name="Sun Q."/>
            <person name="Zhou Y."/>
        </authorList>
    </citation>
    <scope>NUCLEOTIDE SEQUENCE</scope>
    <source>
        <strain evidence="16">CGMCC 1.15725</strain>
    </source>
</reference>
<evidence type="ECO:0000256" key="4">
    <source>
        <dbReference type="ARBA" id="ARBA00022452"/>
    </source>
</evidence>
<evidence type="ECO:0000313" key="17">
    <source>
        <dbReference type="Proteomes" id="UP000646365"/>
    </source>
</evidence>
<feature type="region of interest" description="Disordered" evidence="11">
    <location>
        <begin position="21"/>
        <end position="41"/>
    </location>
</feature>
<evidence type="ECO:0000256" key="1">
    <source>
        <dbReference type="ARBA" id="ARBA00004442"/>
    </source>
</evidence>
<feature type="compositionally biased region" description="Polar residues" evidence="11">
    <location>
        <begin position="416"/>
        <end position="431"/>
    </location>
</feature>
<dbReference type="InterPro" id="IPR001775">
    <property type="entry name" value="GspD/PilQ"/>
</dbReference>
<dbReference type="Gene3D" id="3.30.1370.120">
    <property type="match status" value="2"/>
</dbReference>
<feature type="domain" description="NolW-like" evidence="14">
    <location>
        <begin position="318"/>
        <end position="476"/>
    </location>
</feature>
<evidence type="ECO:0000256" key="8">
    <source>
        <dbReference type="ARBA" id="ARBA00023136"/>
    </source>
</evidence>
<evidence type="ECO:0000256" key="3">
    <source>
        <dbReference type="ARBA" id="ARBA00022448"/>
    </source>
</evidence>